<dbReference type="AlphaFoldDB" id="A0A939BN39"/>
<dbReference type="PANTHER" id="PTHR30349:SF86">
    <property type="entry name" value="INTEGRASE_RECOMBINASE AQ_AA09-RELATED"/>
    <property type="match status" value="1"/>
</dbReference>
<keyword evidence="2" id="KW-0233">DNA recombination</keyword>
<keyword evidence="5" id="KW-1185">Reference proteome</keyword>
<dbReference type="InterPro" id="IPR010998">
    <property type="entry name" value="Integrase_recombinase_N"/>
</dbReference>
<dbReference type="CDD" id="cd00397">
    <property type="entry name" value="DNA_BRE_C"/>
    <property type="match status" value="1"/>
</dbReference>
<evidence type="ECO:0000313" key="4">
    <source>
        <dbReference type="EMBL" id="MBM7558110.1"/>
    </source>
</evidence>
<feature type="domain" description="Tyr recombinase" evidence="3">
    <location>
        <begin position="179"/>
        <end position="376"/>
    </location>
</feature>
<dbReference type="InterPro" id="IPR011010">
    <property type="entry name" value="DNA_brk_join_enz"/>
</dbReference>
<dbReference type="PROSITE" id="PS51898">
    <property type="entry name" value="TYR_RECOMBINASE"/>
    <property type="match status" value="1"/>
</dbReference>
<keyword evidence="1" id="KW-0238">DNA-binding</keyword>
<sequence>MSVSLQQLKPITEDVSLDEITIGNSKFKDDVWDLTPYMEDVNIRKNKKKVDFSYIESEDMKFTVKQYAYHRLGEVKPRTVFTKINGRLPRFIEFCSKNNISSFTEVTKKIFLDYVNWLKEDYEINQGKNLSRKAGYKATLIVQNIIKKGQTKDWKVSQISFDDVSANKLWEPQKGRKQRKTKPIPKDVFNQILDSAVNGDSSFLTRAGIIIQSQTGLRISEVLSIEEGCIKNTSEDNDYMEMIISKTENEPVKHKVFVNDLVKKTVKELEEYTKDLREESGLKKLFLYKYGKIRPLKGQKFNENRIKTFVKQNDIRGKDGELYPIHTHQFRATFVRELIKQGVSIGHIKKHFNHVSIEMTDHYLSLEQDEIKDKFGELVLDPDSKIAGKRADEIEQTLQEEFKGKTEEEIDRLIEDLSKTMSFNPLPTGVCLYDFRRGNCTDGNGCFMYNCSNYVTEVTFYPVLKKELELIEKKMSRFKELDRERDWQRQKLKYDHLKPLVEDLEEKMDMVDLKDLKGELDEETYNRLEAKINGKEGAN</sequence>
<dbReference type="PANTHER" id="PTHR30349">
    <property type="entry name" value="PHAGE INTEGRASE-RELATED"/>
    <property type="match status" value="1"/>
</dbReference>
<dbReference type="InterPro" id="IPR050090">
    <property type="entry name" value="Tyrosine_recombinase_XerCD"/>
</dbReference>
<evidence type="ECO:0000256" key="2">
    <source>
        <dbReference type="ARBA" id="ARBA00023172"/>
    </source>
</evidence>
<dbReference type="InterPro" id="IPR013762">
    <property type="entry name" value="Integrase-like_cat_sf"/>
</dbReference>
<dbReference type="SUPFAM" id="SSF56349">
    <property type="entry name" value="DNA breaking-rejoining enzymes"/>
    <property type="match status" value="1"/>
</dbReference>
<dbReference type="GO" id="GO:0006310">
    <property type="term" value="P:DNA recombination"/>
    <property type="evidence" value="ECO:0007669"/>
    <property type="project" value="UniProtKB-KW"/>
</dbReference>
<dbReference type="Gene3D" id="1.10.150.130">
    <property type="match status" value="1"/>
</dbReference>
<dbReference type="Proteomes" id="UP000774000">
    <property type="component" value="Unassembled WGS sequence"/>
</dbReference>
<dbReference type="RefSeq" id="WP_204703115.1">
    <property type="nucleotide sequence ID" value="NZ_JAFBDQ010000026.1"/>
</dbReference>
<dbReference type="Pfam" id="PF00589">
    <property type="entry name" value="Phage_integrase"/>
    <property type="match status" value="1"/>
</dbReference>
<dbReference type="InterPro" id="IPR002104">
    <property type="entry name" value="Integrase_catalytic"/>
</dbReference>
<gene>
    <name evidence="4" type="ORF">JOC47_002980</name>
</gene>
<dbReference type="EMBL" id="JAFBDQ010000026">
    <property type="protein sequence ID" value="MBM7558110.1"/>
    <property type="molecule type" value="Genomic_DNA"/>
</dbReference>
<comment type="caution">
    <text evidence="4">The sequence shown here is derived from an EMBL/GenBank/DDBJ whole genome shotgun (WGS) entry which is preliminary data.</text>
</comment>
<name>A0A939BN39_9FIRM</name>
<evidence type="ECO:0000313" key="5">
    <source>
        <dbReference type="Proteomes" id="UP000774000"/>
    </source>
</evidence>
<organism evidence="4 5">
    <name type="scientific">Halanaerobacter jeridensis</name>
    <dbReference type="NCBI Taxonomy" id="706427"/>
    <lineage>
        <taxon>Bacteria</taxon>
        <taxon>Bacillati</taxon>
        <taxon>Bacillota</taxon>
        <taxon>Clostridia</taxon>
        <taxon>Halanaerobiales</taxon>
        <taxon>Halobacteroidaceae</taxon>
        <taxon>Halanaerobacter</taxon>
    </lineage>
</organism>
<proteinExistence type="predicted"/>
<dbReference type="GO" id="GO:0015074">
    <property type="term" value="P:DNA integration"/>
    <property type="evidence" value="ECO:0007669"/>
    <property type="project" value="InterPro"/>
</dbReference>
<reference evidence="4" key="1">
    <citation type="submission" date="2021-01" db="EMBL/GenBank/DDBJ databases">
        <title>Genomic Encyclopedia of Type Strains, Phase IV (KMG-IV): sequencing the most valuable type-strain genomes for metagenomic binning, comparative biology and taxonomic classification.</title>
        <authorList>
            <person name="Goeker M."/>
        </authorList>
    </citation>
    <scope>NUCLEOTIDE SEQUENCE</scope>
    <source>
        <strain evidence="4">DSM 23230</strain>
    </source>
</reference>
<evidence type="ECO:0000256" key="1">
    <source>
        <dbReference type="ARBA" id="ARBA00023125"/>
    </source>
</evidence>
<dbReference type="GO" id="GO:0003677">
    <property type="term" value="F:DNA binding"/>
    <property type="evidence" value="ECO:0007669"/>
    <property type="project" value="UniProtKB-KW"/>
</dbReference>
<dbReference type="Gene3D" id="1.10.443.10">
    <property type="entry name" value="Intergrase catalytic core"/>
    <property type="match status" value="1"/>
</dbReference>
<accession>A0A939BN39</accession>
<protein>
    <submittedName>
        <fullName evidence="4">Integrase</fullName>
    </submittedName>
</protein>
<evidence type="ECO:0000259" key="3">
    <source>
        <dbReference type="PROSITE" id="PS51898"/>
    </source>
</evidence>